<feature type="signal peptide" evidence="8">
    <location>
        <begin position="1"/>
        <end position="21"/>
    </location>
</feature>
<dbReference type="Pfam" id="PF01328">
    <property type="entry name" value="Peroxidase_2"/>
    <property type="match status" value="1"/>
</dbReference>
<evidence type="ECO:0000256" key="1">
    <source>
        <dbReference type="ARBA" id="ARBA00001970"/>
    </source>
</evidence>
<evidence type="ECO:0000259" key="9">
    <source>
        <dbReference type="PROSITE" id="PS51405"/>
    </source>
</evidence>
<dbReference type="InterPro" id="IPR000028">
    <property type="entry name" value="Chloroperoxidase"/>
</dbReference>
<dbReference type="EMBL" id="KV419422">
    <property type="protein sequence ID" value="KZS90291.1"/>
    <property type="molecule type" value="Genomic_DNA"/>
</dbReference>
<evidence type="ECO:0000313" key="11">
    <source>
        <dbReference type="Proteomes" id="UP000076722"/>
    </source>
</evidence>
<dbReference type="InterPro" id="IPR036851">
    <property type="entry name" value="Chloroperoxidase-like_sf"/>
</dbReference>
<sequence>MLSITPTLLLAAAAWLQTASAFPATTPDSIIGGKPGSGATWQGQKYVKIVVPPVQSDTGIKLIPDAQHPFVAPGPNDQRGPCPGLNTLANHGYLPHNGIATFEQLIYAVGEGFNMEHDLASALSALAILGRGNAYINKVSIGFASSEVPPLPGQIDGPTAGGLGKHGRFEGDVSQTRFDIGEGDYKNFQNELYDEFLTYVGRYGDDSPVSGNASVVTVKVMQEYKYHRFLQEQANDPNLEFSIARMIISYDEAAFVVNFFPNGTDNIIDTYTLGSFFRNQTFPENWHRRSSPGDFTFIQTAAANILNAHPLVPGTNQKGVWTPDAPLNTGSVSFTDVHLNIMQSLSSSLVQTEGLLRDNVNTLLQALAKPFGVDYTKVPPSGKPGQ</sequence>
<evidence type="ECO:0000256" key="2">
    <source>
        <dbReference type="ARBA" id="ARBA00022559"/>
    </source>
</evidence>
<evidence type="ECO:0000256" key="7">
    <source>
        <dbReference type="ARBA" id="ARBA00025795"/>
    </source>
</evidence>
<proteinExistence type="inferred from homology"/>
<gene>
    <name evidence="10" type="ORF">SISNIDRAFT_551612</name>
</gene>
<accession>A0A164R6D6</accession>
<keyword evidence="11" id="KW-1185">Reference proteome</keyword>
<keyword evidence="3" id="KW-0349">Heme</keyword>
<evidence type="ECO:0000256" key="6">
    <source>
        <dbReference type="ARBA" id="ARBA00023004"/>
    </source>
</evidence>
<dbReference type="OrthoDB" id="2542103at2759"/>
<dbReference type="PROSITE" id="PS51405">
    <property type="entry name" value="HEME_HALOPEROXIDASE"/>
    <property type="match status" value="1"/>
</dbReference>
<evidence type="ECO:0000256" key="8">
    <source>
        <dbReference type="SAM" id="SignalP"/>
    </source>
</evidence>
<feature type="chain" id="PRO_5007852815" evidence="8">
    <location>
        <begin position="22"/>
        <end position="386"/>
    </location>
</feature>
<dbReference type="Proteomes" id="UP000076722">
    <property type="component" value="Unassembled WGS sequence"/>
</dbReference>
<organism evidence="10 11">
    <name type="scientific">Sistotremastrum niveocremeum HHB9708</name>
    <dbReference type="NCBI Taxonomy" id="1314777"/>
    <lineage>
        <taxon>Eukaryota</taxon>
        <taxon>Fungi</taxon>
        <taxon>Dikarya</taxon>
        <taxon>Basidiomycota</taxon>
        <taxon>Agaricomycotina</taxon>
        <taxon>Agaricomycetes</taxon>
        <taxon>Sistotremastrales</taxon>
        <taxon>Sistotremastraceae</taxon>
        <taxon>Sertulicium</taxon>
        <taxon>Sertulicium niveocremeum</taxon>
    </lineage>
</organism>
<keyword evidence="2 10" id="KW-0575">Peroxidase</keyword>
<protein>
    <submittedName>
        <fullName evidence="10">Cloroperoxidase</fullName>
    </submittedName>
</protein>
<feature type="domain" description="Heme haloperoxidase family profile" evidence="9">
    <location>
        <begin position="66"/>
        <end position="302"/>
    </location>
</feature>
<name>A0A164R6D6_9AGAM</name>
<comment type="similarity">
    <text evidence="7">Belongs to the chloroperoxidase family.</text>
</comment>
<keyword evidence="6" id="KW-0408">Iron</keyword>
<keyword evidence="8" id="KW-0732">Signal</keyword>
<evidence type="ECO:0000313" key="10">
    <source>
        <dbReference type="EMBL" id="KZS90291.1"/>
    </source>
</evidence>
<keyword evidence="5" id="KW-0560">Oxidoreductase</keyword>
<dbReference type="Gene3D" id="1.10.489.10">
    <property type="entry name" value="Chloroperoxidase-like"/>
    <property type="match status" value="1"/>
</dbReference>
<keyword evidence="4" id="KW-0479">Metal-binding</keyword>
<dbReference type="AlphaFoldDB" id="A0A164R6D6"/>
<evidence type="ECO:0000256" key="4">
    <source>
        <dbReference type="ARBA" id="ARBA00022723"/>
    </source>
</evidence>
<evidence type="ECO:0000256" key="3">
    <source>
        <dbReference type="ARBA" id="ARBA00022617"/>
    </source>
</evidence>
<dbReference type="PANTHER" id="PTHR33577:SF16">
    <property type="entry name" value="HEME HALOPEROXIDASE FAMILY PROFILE DOMAIN-CONTAINING PROTEIN"/>
    <property type="match status" value="1"/>
</dbReference>
<dbReference type="PANTHER" id="PTHR33577">
    <property type="entry name" value="STERIGMATOCYSTIN BIOSYNTHESIS PEROXIDASE STCC-RELATED"/>
    <property type="match status" value="1"/>
</dbReference>
<dbReference type="GO" id="GO:0004601">
    <property type="term" value="F:peroxidase activity"/>
    <property type="evidence" value="ECO:0007669"/>
    <property type="project" value="UniProtKB-KW"/>
</dbReference>
<reference evidence="10 11" key="1">
    <citation type="journal article" date="2016" name="Mol. Biol. Evol.">
        <title>Comparative Genomics of Early-Diverging Mushroom-Forming Fungi Provides Insights into the Origins of Lignocellulose Decay Capabilities.</title>
        <authorList>
            <person name="Nagy L.G."/>
            <person name="Riley R."/>
            <person name="Tritt A."/>
            <person name="Adam C."/>
            <person name="Daum C."/>
            <person name="Floudas D."/>
            <person name="Sun H."/>
            <person name="Yadav J.S."/>
            <person name="Pangilinan J."/>
            <person name="Larsson K.H."/>
            <person name="Matsuura K."/>
            <person name="Barry K."/>
            <person name="Labutti K."/>
            <person name="Kuo R."/>
            <person name="Ohm R.A."/>
            <person name="Bhattacharya S.S."/>
            <person name="Shirouzu T."/>
            <person name="Yoshinaga Y."/>
            <person name="Martin F.M."/>
            <person name="Grigoriev I.V."/>
            <person name="Hibbett D.S."/>
        </authorList>
    </citation>
    <scope>NUCLEOTIDE SEQUENCE [LARGE SCALE GENOMIC DNA]</scope>
    <source>
        <strain evidence="10 11">HHB9708</strain>
    </source>
</reference>
<evidence type="ECO:0000256" key="5">
    <source>
        <dbReference type="ARBA" id="ARBA00023002"/>
    </source>
</evidence>
<dbReference type="SUPFAM" id="SSF47571">
    <property type="entry name" value="Cloroperoxidase"/>
    <property type="match status" value="1"/>
</dbReference>
<comment type="cofactor">
    <cofactor evidence="1">
        <name>heme b</name>
        <dbReference type="ChEBI" id="CHEBI:60344"/>
    </cofactor>
</comment>
<dbReference type="GO" id="GO:0046872">
    <property type="term" value="F:metal ion binding"/>
    <property type="evidence" value="ECO:0007669"/>
    <property type="project" value="UniProtKB-KW"/>
</dbReference>